<dbReference type="AlphaFoldDB" id="A0AAJ0GBK7"/>
<organism evidence="2 3">
    <name type="scientific">Extremus antarcticus</name>
    <dbReference type="NCBI Taxonomy" id="702011"/>
    <lineage>
        <taxon>Eukaryota</taxon>
        <taxon>Fungi</taxon>
        <taxon>Dikarya</taxon>
        <taxon>Ascomycota</taxon>
        <taxon>Pezizomycotina</taxon>
        <taxon>Dothideomycetes</taxon>
        <taxon>Dothideomycetidae</taxon>
        <taxon>Mycosphaerellales</taxon>
        <taxon>Extremaceae</taxon>
        <taxon>Extremus</taxon>
    </lineage>
</organism>
<name>A0AAJ0GBK7_9PEZI</name>
<keyword evidence="3" id="KW-1185">Reference proteome</keyword>
<dbReference type="Proteomes" id="UP001271007">
    <property type="component" value="Unassembled WGS sequence"/>
</dbReference>
<proteinExistence type="predicted"/>
<dbReference type="Pfam" id="PF20150">
    <property type="entry name" value="2EXR"/>
    <property type="match status" value="1"/>
</dbReference>
<evidence type="ECO:0000313" key="2">
    <source>
        <dbReference type="EMBL" id="KAK3048818.1"/>
    </source>
</evidence>
<accession>A0AAJ0GBK7</accession>
<gene>
    <name evidence="2" type="ORF">LTR09_009930</name>
</gene>
<comment type="caution">
    <text evidence="2">The sequence shown here is derived from an EMBL/GenBank/DDBJ whole genome shotgun (WGS) entry which is preliminary data.</text>
</comment>
<dbReference type="InterPro" id="IPR038883">
    <property type="entry name" value="AN11006-like"/>
</dbReference>
<feature type="domain" description="2EXR" evidence="1">
    <location>
        <begin position="5"/>
        <end position="90"/>
    </location>
</feature>
<protein>
    <recommendedName>
        <fullName evidence="1">2EXR domain-containing protein</fullName>
    </recommendedName>
</protein>
<sequence>MENSPFGRLPQELRDEIYTLVLPQDRDVQLRILETRQEKNGNGTQTLKKMKVTRDSGLHRFALAITTVCKQARRETIPIFIQDNRFDFRTRVFCIAETPLNNGHIVRDISDINVFCRWIKGMINKHSITRAPHINIDLGTVLKKNITSQHWFRNWAQEELIRLITKPNTQIEWTMSFATFFDSKKGTPRNFIPAKVTTGFSRVALASPHVAIDHALDGSEDQLWTRYVERMINRKCYGENVKELNDVGGLARTFVSEIQWGVEKAKMDRSPLAKLPREVRDEIYRITLHSDRAGDIEIDLTRSGKPKGDEPKLRIYGSKLHAVLQALTTTCKQARQEMMQTFFEINTFAFRTTILNNAAYWPDSVKSINELPSLRHWIQRMVTRYPDLRLRLHIQMGRMFTKKLMPESVFRQWIVGEIVRTVKVAHSGSTIWTLSLRVLPDFERQMPFRESEATNWPPAHQPSFVEYVRIPLMSPDSSIKQSLENGKDLDSNYRISKSNGPEFQAEYLDNLARMGQLVKIFVDDIRKGVGEDEWVDKAI</sequence>
<evidence type="ECO:0000313" key="3">
    <source>
        <dbReference type="Proteomes" id="UP001271007"/>
    </source>
</evidence>
<dbReference type="PANTHER" id="PTHR42085:SF1">
    <property type="entry name" value="F-BOX DOMAIN-CONTAINING PROTEIN"/>
    <property type="match status" value="1"/>
</dbReference>
<dbReference type="InterPro" id="IPR045518">
    <property type="entry name" value="2EXR"/>
</dbReference>
<dbReference type="PANTHER" id="PTHR42085">
    <property type="entry name" value="F-BOX DOMAIN-CONTAINING PROTEIN"/>
    <property type="match status" value="1"/>
</dbReference>
<evidence type="ECO:0000259" key="1">
    <source>
        <dbReference type="Pfam" id="PF20150"/>
    </source>
</evidence>
<dbReference type="EMBL" id="JAWDJX010000045">
    <property type="protein sequence ID" value="KAK3048818.1"/>
    <property type="molecule type" value="Genomic_DNA"/>
</dbReference>
<reference evidence="2" key="1">
    <citation type="submission" date="2023-04" db="EMBL/GenBank/DDBJ databases">
        <title>Black Yeasts Isolated from many extreme environments.</title>
        <authorList>
            <person name="Coleine C."/>
            <person name="Stajich J.E."/>
            <person name="Selbmann L."/>
        </authorList>
    </citation>
    <scope>NUCLEOTIDE SEQUENCE</scope>
    <source>
        <strain evidence="2">CCFEE 5312</strain>
    </source>
</reference>